<organism evidence="2 3">
    <name type="scientific">Ixodes scapularis</name>
    <name type="common">Black-legged tick</name>
    <name type="synonym">Deer tick</name>
    <dbReference type="NCBI Taxonomy" id="6945"/>
    <lineage>
        <taxon>Eukaryota</taxon>
        <taxon>Metazoa</taxon>
        <taxon>Ecdysozoa</taxon>
        <taxon>Arthropoda</taxon>
        <taxon>Chelicerata</taxon>
        <taxon>Arachnida</taxon>
        <taxon>Acari</taxon>
        <taxon>Parasitiformes</taxon>
        <taxon>Ixodida</taxon>
        <taxon>Ixodoidea</taxon>
        <taxon>Ixodidae</taxon>
        <taxon>Ixodinae</taxon>
        <taxon>Ixodes</taxon>
    </lineage>
</organism>
<evidence type="ECO:0000256" key="1">
    <source>
        <dbReference type="SAM" id="MobiDB-lite"/>
    </source>
</evidence>
<feature type="compositionally biased region" description="Basic and acidic residues" evidence="1">
    <location>
        <begin position="18"/>
        <end position="35"/>
    </location>
</feature>
<dbReference type="AlphaFoldDB" id="A0A1S4L170"/>
<dbReference type="VEuPathDB" id="VectorBase:ISCW006976"/>
<keyword evidence="3" id="KW-1185">Reference proteome</keyword>
<accession>A0A1S4L170</accession>
<evidence type="ECO:0000313" key="3">
    <source>
        <dbReference type="Proteomes" id="UP000001555"/>
    </source>
</evidence>
<feature type="region of interest" description="Disordered" evidence="1">
    <location>
        <begin position="53"/>
        <end position="124"/>
    </location>
</feature>
<dbReference type="EnsemblMetazoa" id="ISCW006976-RA">
    <property type="protein sequence ID" value="ISCW006976-PA"/>
    <property type="gene ID" value="ISCW006976"/>
</dbReference>
<evidence type="ECO:0000313" key="2">
    <source>
        <dbReference type="EnsemblMetazoa" id="ISCW006976-PA"/>
    </source>
</evidence>
<proteinExistence type="predicted"/>
<protein>
    <submittedName>
        <fullName evidence="2">Uncharacterized protein</fullName>
    </submittedName>
</protein>
<reference evidence="2" key="2">
    <citation type="submission" date="2020-05" db="UniProtKB">
        <authorList>
            <consortium name="EnsemblMetazoa"/>
        </authorList>
    </citation>
    <scope>IDENTIFICATION</scope>
    <source>
        <strain evidence="2">wikel</strain>
    </source>
</reference>
<reference evidence="3" key="1">
    <citation type="submission" date="2008-03" db="EMBL/GenBank/DDBJ databases">
        <title>Annotation of Ixodes scapularis.</title>
        <authorList>
            <consortium name="Ixodes scapularis Genome Project Consortium"/>
            <person name="Caler E."/>
            <person name="Hannick L.I."/>
            <person name="Bidwell S."/>
            <person name="Joardar V."/>
            <person name="Thiagarajan M."/>
            <person name="Amedeo P."/>
            <person name="Galinsky K.J."/>
            <person name="Schobel S."/>
            <person name="Inman J."/>
            <person name="Hostetler J."/>
            <person name="Miller J."/>
            <person name="Hammond M."/>
            <person name="Megy K."/>
            <person name="Lawson D."/>
            <person name="Kodira C."/>
            <person name="Sutton G."/>
            <person name="Meyer J."/>
            <person name="Hill C.A."/>
            <person name="Birren B."/>
            <person name="Nene V."/>
            <person name="Collins F."/>
            <person name="Alarcon-Chaidez F."/>
            <person name="Wikel S."/>
            <person name="Strausberg R."/>
        </authorList>
    </citation>
    <scope>NUCLEOTIDE SEQUENCE [LARGE SCALE GENOMIC DNA]</scope>
    <source>
        <strain evidence="3">Wikel</strain>
    </source>
</reference>
<dbReference type="EMBL" id="ABJB010460294">
    <property type="status" value="NOT_ANNOTATED_CDS"/>
    <property type="molecule type" value="Genomic_DNA"/>
</dbReference>
<feature type="region of interest" description="Disordered" evidence="1">
    <location>
        <begin position="1"/>
        <end position="35"/>
    </location>
</feature>
<sequence length="124" mass="14511">NEGKLEPVSDCATVRSSHRGEVRSKELPRPTDVRNDCNSRGEWSLGRFTRFAPNVQRTKTKPTLSEKLNRENKNKWSRRRIVQPQSQQLNGRERPLQVYPQFLSTNSSKKYSYKKKKKKGKHTV</sequence>
<dbReference type="InParanoid" id="A0A1S4L170"/>
<dbReference type="Proteomes" id="UP000001555">
    <property type="component" value="Unassembled WGS sequence"/>
</dbReference>
<feature type="compositionally biased region" description="Basic residues" evidence="1">
    <location>
        <begin position="111"/>
        <end position="124"/>
    </location>
</feature>
<name>A0A1S4L170_IXOSC</name>